<name>A0A292PRY4_9PEZI</name>
<dbReference type="AlphaFoldDB" id="A0A292PRY4"/>
<keyword evidence="2" id="KW-1185">Reference proteome</keyword>
<gene>
    <name evidence="1" type="ORF">GSTUAT00006659001</name>
</gene>
<evidence type="ECO:0000313" key="1">
    <source>
        <dbReference type="EMBL" id="CUS09233.1"/>
    </source>
</evidence>
<accession>A0A292PRY4</accession>
<organism evidence="1 2">
    <name type="scientific">Tuber aestivum</name>
    <name type="common">summer truffle</name>
    <dbReference type="NCBI Taxonomy" id="59557"/>
    <lineage>
        <taxon>Eukaryota</taxon>
        <taxon>Fungi</taxon>
        <taxon>Dikarya</taxon>
        <taxon>Ascomycota</taxon>
        <taxon>Pezizomycotina</taxon>
        <taxon>Pezizomycetes</taxon>
        <taxon>Pezizales</taxon>
        <taxon>Tuberaceae</taxon>
        <taxon>Tuber</taxon>
    </lineage>
</organism>
<dbReference type="Proteomes" id="UP001412239">
    <property type="component" value="Unassembled WGS sequence"/>
</dbReference>
<reference evidence="1" key="1">
    <citation type="submission" date="2015-10" db="EMBL/GenBank/DDBJ databases">
        <authorList>
            <person name="Regsiter A."/>
            <person name="william w."/>
        </authorList>
    </citation>
    <scope>NUCLEOTIDE SEQUENCE</scope>
    <source>
        <strain evidence="1">Montdore</strain>
    </source>
</reference>
<dbReference type="EMBL" id="LN891091">
    <property type="protein sequence ID" value="CUS09233.1"/>
    <property type="molecule type" value="Genomic_DNA"/>
</dbReference>
<protein>
    <submittedName>
        <fullName evidence="1">Uncharacterized protein</fullName>
    </submittedName>
</protein>
<sequence length="130" mass="14391">MNCPSDRGTTAQLQPLRSYPAPQKSFHLIILLLLREIRALADGPPFLNPFVKFLIAANYALDSITSESKRLGNFPPLCASRAGEDIKYDLSTPLGIPALFPVPLGEECLCILIDLIVGLYLGLWELERRP</sequence>
<evidence type="ECO:0000313" key="2">
    <source>
        <dbReference type="Proteomes" id="UP001412239"/>
    </source>
</evidence>
<proteinExistence type="predicted"/>